<evidence type="ECO:0000313" key="12">
    <source>
        <dbReference type="Proteomes" id="UP001370490"/>
    </source>
</evidence>
<dbReference type="PANTHER" id="PTHR47377">
    <property type="entry name" value="RHODANESE-LIKE DOMAIN-CONTAINING PROTEIN 4, CHLOROPLASTIC"/>
    <property type="match status" value="1"/>
</dbReference>
<evidence type="ECO:0000256" key="1">
    <source>
        <dbReference type="ARBA" id="ARBA00004229"/>
    </source>
</evidence>
<evidence type="ECO:0000256" key="5">
    <source>
        <dbReference type="ARBA" id="ARBA00022692"/>
    </source>
</evidence>
<dbReference type="AlphaFoldDB" id="A0AAN8UUD5"/>
<dbReference type="PANTHER" id="PTHR47377:SF1">
    <property type="entry name" value="RHODANESE-LIKE DOMAIN-CONTAINING PROTEIN 4, CHLOROPLASTIC"/>
    <property type="match status" value="1"/>
</dbReference>
<dbReference type="InterPro" id="IPR044240">
    <property type="entry name" value="STR4-like"/>
</dbReference>
<dbReference type="Proteomes" id="UP001370490">
    <property type="component" value="Unassembled WGS sequence"/>
</dbReference>
<dbReference type="EMBL" id="JBAMMX010000022">
    <property type="protein sequence ID" value="KAK6918261.1"/>
    <property type="molecule type" value="Genomic_DNA"/>
</dbReference>
<dbReference type="FunFam" id="3.40.250.10:FF:000044">
    <property type="entry name" value="Rhodanese-like domain-containing protein 4, chloroplastic"/>
    <property type="match status" value="1"/>
</dbReference>
<feature type="region of interest" description="Disordered" evidence="9">
    <location>
        <begin position="420"/>
        <end position="482"/>
    </location>
</feature>
<feature type="transmembrane region" description="Helical" evidence="10">
    <location>
        <begin position="340"/>
        <end position="359"/>
    </location>
</feature>
<dbReference type="GO" id="GO:0009535">
    <property type="term" value="C:chloroplast thylakoid membrane"/>
    <property type="evidence" value="ECO:0007669"/>
    <property type="project" value="UniProtKB-ARBA"/>
</dbReference>
<evidence type="ECO:0000256" key="3">
    <source>
        <dbReference type="ARBA" id="ARBA00022528"/>
    </source>
</evidence>
<accession>A0AAN8UUD5</accession>
<evidence type="ECO:0008006" key="13">
    <source>
        <dbReference type="Google" id="ProtNLM"/>
    </source>
</evidence>
<protein>
    <recommendedName>
        <fullName evidence="13">Rhodanese domain-containing protein</fullName>
    </recommendedName>
</protein>
<name>A0AAN8UUD5_9MAGN</name>
<keyword evidence="6" id="KW-0809">Transit peptide</keyword>
<dbReference type="Gene3D" id="3.40.250.10">
    <property type="entry name" value="Rhodanese-like domain"/>
    <property type="match status" value="1"/>
</dbReference>
<keyword evidence="3" id="KW-0150">Chloroplast</keyword>
<dbReference type="SUPFAM" id="SSF52821">
    <property type="entry name" value="Rhodanese/Cell cycle control phosphatase"/>
    <property type="match status" value="1"/>
</dbReference>
<keyword evidence="4" id="KW-0934">Plastid</keyword>
<organism evidence="11 12">
    <name type="scientific">Dillenia turbinata</name>
    <dbReference type="NCBI Taxonomy" id="194707"/>
    <lineage>
        <taxon>Eukaryota</taxon>
        <taxon>Viridiplantae</taxon>
        <taxon>Streptophyta</taxon>
        <taxon>Embryophyta</taxon>
        <taxon>Tracheophyta</taxon>
        <taxon>Spermatophyta</taxon>
        <taxon>Magnoliopsida</taxon>
        <taxon>eudicotyledons</taxon>
        <taxon>Gunneridae</taxon>
        <taxon>Pentapetalae</taxon>
        <taxon>Dilleniales</taxon>
        <taxon>Dilleniaceae</taxon>
        <taxon>Dillenia</taxon>
    </lineage>
</organism>
<evidence type="ECO:0000256" key="6">
    <source>
        <dbReference type="ARBA" id="ARBA00022946"/>
    </source>
</evidence>
<evidence type="ECO:0000256" key="8">
    <source>
        <dbReference type="ARBA" id="ARBA00023136"/>
    </source>
</evidence>
<evidence type="ECO:0000256" key="9">
    <source>
        <dbReference type="SAM" id="MobiDB-lite"/>
    </source>
</evidence>
<feature type="transmembrane region" description="Helical" evidence="10">
    <location>
        <begin position="273"/>
        <end position="295"/>
    </location>
</feature>
<keyword evidence="8 10" id="KW-0472">Membrane</keyword>
<keyword evidence="5 10" id="KW-0812">Transmembrane</keyword>
<feature type="transmembrane region" description="Helical" evidence="10">
    <location>
        <begin position="316"/>
        <end position="334"/>
    </location>
</feature>
<gene>
    <name evidence="11" type="ORF">RJ641_016683</name>
</gene>
<keyword evidence="12" id="KW-1185">Reference proteome</keyword>
<keyword evidence="7 10" id="KW-1133">Transmembrane helix</keyword>
<dbReference type="InterPro" id="IPR036873">
    <property type="entry name" value="Rhodanese-like_dom_sf"/>
</dbReference>
<evidence type="ECO:0000256" key="7">
    <source>
        <dbReference type="ARBA" id="ARBA00022989"/>
    </source>
</evidence>
<evidence type="ECO:0000313" key="11">
    <source>
        <dbReference type="EMBL" id="KAK6918261.1"/>
    </source>
</evidence>
<evidence type="ECO:0000256" key="10">
    <source>
        <dbReference type="SAM" id="Phobius"/>
    </source>
</evidence>
<feature type="compositionally biased region" description="Pro residues" evidence="9">
    <location>
        <begin position="458"/>
        <end position="482"/>
    </location>
</feature>
<proteinExistence type="predicted"/>
<comment type="caution">
    <text evidence="11">The sequence shown here is derived from an EMBL/GenBank/DDBJ whole genome shotgun (WGS) entry which is preliminary data.</text>
</comment>
<evidence type="ECO:0000256" key="4">
    <source>
        <dbReference type="ARBA" id="ARBA00022640"/>
    </source>
</evidence>
<reference evidence="11 12" key="1">
    <citation type="submission" date="2023-12" db="EMBL/GenBank/DDBJ databases">
        <title>A high-quality genome assembly for Dillenia turbinata (Dilleniales).</title>
        <authorList>
            <person name="Chanderbali A."/>
        </authorList>
    </citation>
    <scope>NUCLEOTIDE SEQUENCE [LARGE SCALE GENOMIC DNA]</scope>
    <source>
        <strain evidence="11">LSX21</strain>
        <tissue evidence="11">Leaf</tissue>
    </source>
</reference>
<evidence type="ECO:0000256" key="2">
    <source>
        <dbReference type="ARBA" id="ARBA00004370"/>
    </source>
</evidence>
<comment type="subcellular location">
    <subcellularLocation>
        <location evidence="2">Membrane</location>
    </subcellularLocation>
    <subcellularLocation>
        <location evidence="1">Plastid</location>
        <location evidence="1">Chloroplast</location>
    </subcellularLocation>
</comment>
<sequence>MEALNAVGLTPISVLSDRRSEPRKTLSLSSNPQLKFINPITSSTAPSNFSEGFSRNCHKGLVLVPSVLSNGVAKALTYEEALQQSMSSITSDIPFGVDVSGIVDSVVNFGVENPAVIAGGVVILALPLLLSLLFNKPKSFGVESAKTAYAKLGDEPSSQLLDIRAPVEFRKVGSPDIRGLKKKPVAVAYKGDDKLGFLKKLSLKFKEPENITLFILDKFDGNSELVAELVTSNGFKAAFAIRDGAEGPRGWLNSGLPWLLPNKTLSLASLTDAVTSAFGVCISTFILLFIVYFVLNSKAEGDESETIAFLKEDADLLVVGLGAVAAAGLGFLAFSEVETLLQLVGFAALIQIFSKRLLFAEERKQTLQQIDEFLNTKVAPKDLVDEIKQIGIALLPSPANSKTLPPPAEVAESTVQEALAAPQMTAEPKAEKAPEPAPAPVVNSVPMTEVKAESLPGLPRPLSPYPSYPDWKPPTSPTPSQP</sequence>